<dbReference type="GO" id="GO:0008168">
    <property type="term" value="F:methyltransferase activity"/>
    <property type="evidence" value="ECO:0007669"/>
    <property type="project" value="UniProtKB-KW"/>
</dbReference>
<evidence type="ECO:0000313" key="1">
    <source>
        <dbReference type="EMBL" id="KKR71908.1"/>
    </source>
</evidence>
<name>A0A0G0T4B9_9BACT</name>
<dbReference type="EMBL" id="LBZM01000016">
    <property type="protein sequence ID" value="KKR71908.1"/>
    <property type="molecule type" value="Genomic_DNA"/>
</dbReference>
<evidence type="ECO:0000313" key="2">
    <source>
        <dbReference type="Proteomes" id="UP000034664"/>
    </source>
</evidence>
<keyword evidence="1" id="KW-0808">Transferase</keyword>
<comment type="caution">
    <text evidence="1">The sequence shown here is derived from an EMBL/GenBank/DDBJ whole genome shotgun (WGS) entry which is preliminary data.</text>
</comment>
<dbReference type="Gene3D" id="3.40.50.150">
    <property type="entry name" value="Vaccinia Virus protein VP39"/>
    <property type="match status" value="1"/>
</dbReference>
<protein>
    <submittedName>
        <fullName evidence="1">Methyltransferase type 11</fullName>
    </submittedName>
</protein>
<gene>
    <name evidence="1" type="ORF">UU14_C0016G0028</name>
</gene>
<proteinExistence type="predicted"/>
<dbReference type="AlphaFoldDB" id="A0A0G0T4B9"/>
<accession>A0A0G0T4B9</accession>
<organism evidence="1 2">
    <name type="scientific">Candidatus Roizmanbacteria bacterium GW2011_GWB1_40_7</name>
    <dbReference type="NCBI Taxonomy" id="1618482"/>
    <lineage>
        <taxon>Bacteria</taxon>
        <taxon>Candidatus Roizmaniibacteriota</taxon>
    </lineage>
</organism>
<dbReference type="InterPro" id="IPR029063">
    <property type="entry name" value="SAM-dependent_MTases_sf"/>
</dbReference>
<dbReference type="CDD" id="cd02440">
    <property type="entry name" value="AdoMet_MTases"/>
    <property type="match status" value="1"/>
</dbReference>
<dbReference type="SUPFAM" id="SSF53335">
    <property type="entry name" value="S-adenosyl-L-methionine-dependent methyltransferases"/>
    <property type="match status" value="1"/>
</dbReference>
<dbReference type="GO" id="GO:0032259">
    <property type="term" value="P:methylation"/>
    <property type="evidence" value="ECO:0007669"/>
    <property type="project" value="UniProtKB-KW"/>
</dbReference>
<dbReference type="Pfam" id="PF13489">
    <property type="entry name" value="Methyltransf_23"/>
    <property type="match status" value="1"/>
</dbReference>
<dbReference type="Proteomes" id="UP000034664">
    <property type="component" value="Unassembled WGS sequence"/>
</dbReference>
<keyword evidence="1" id="KW-0489">Methyltransferase</keyword>
<sequence>MIRANPVSVLLQKIKIPLLTSPEELNYFVIHQTRYLIILEEILNLNFPKHSRVLDIGCYPLHLFHALEGEPFEFKMKGIASNHEPVKEKNIVQLNIEKEKLPFKSDSFDLVLMTEVIEHLTADPRMYLDEVRRVMKKNGRLLITTPNAAHLKNRMKLLAGKSAHFPLEQLYQTNPDDDSLYFRHNREFTMDELQQIIRASNFVLRTSKFMSFYTPFRKNRRTNLVKLAGYFITQFIPFLRDSLYVLGSKS</sequence>
<reference evidence="1 2" key="1">
    <citation type="journal article" date="2015" name="Nature">
        <title>rRNA introns, odd ribosomes, and small enigmatic genomes across a large radiation of phyla.</title>
        <authorList>
            <person name="Brown C.T."/>
            <person name="Hug L.A."/>
            <person name="Thomas B.C."/>
            <person name="Sharon I."/>
            <person name="Castelle C.J."/>
            <person name="Singh A."/>
            <person name="Wilkins M.J."/>
            <person name="Williams K.H."/>
            <person name="Banfield J.F."/>
        </authorList>
    </citation>
    <scope>NUCLEOTIDE SEQUENCE [LARGE SCALE GENOMIC DNA]</scope>
</reference>